<dbReference type="Proteomes" id="UP000271380">
    <property type="component" value="Chromosome"/>
</dbReference>
<gene>
    <name evidence="3" type="ORF">NCTC949_01191</name>
    <name evidence="2" type="ORF">UL82_03140</name>
</gene>
<dbReference type="RefSeq" id="WP_046438965.1">
    <property type="nucleotide sequence ID" value="NZ_CP011312.1"/>
</dbReference>
<organism evidence="2 4">
    <name type="scientific">Corynebacterium kutscheri</name>
    <dbReference type="NCBI Taxonomy" id="35755"/>
    <lineage>
        <taxon>Bacteria</taxon>
        <taxon>Bacillati</taxon>
        <taxon>Actinomycetota</taxon>
        <taxon>Actinomycetes</taxon>
        <taxon>Mycobacteriales</taxon>
        <taxon>Corynebacteriaceae</taxon>
        <taxon>Corynebacterium</taxon>
    </lineage>
</organism>
<reference evidence="3 5" key="2">
    <citation type="submission" date="2018-12" db="EMBL/GenBank/DDBJ databases">
        <authorList>
            <consortium name="Pathogen Informatics"/>
        </authorList>
    </citation>
    <scope>NUCLEOTIDE SEQUENCE [LARGE SCALE GENOMIC DNA]</scope>
    <source>
        <strain evidence="3 5">NCTC949</strain>
    </source>
</reference>
<feature type="transmembrane region" description="Helical" evidence="1">
    <location>
        <begin position="53"/>
        <end position="71"/>
    </location>
</feature>
<keyword evidence="1" id="KW-0472">Membrane</keyword>
<dbReference type="OrthoDB" id="5187941at2"/>
<dbReference type="EMBL" id="LR134377">
    <property type="protein sequence ID" value="VEH06568.1"/>
    <property type="molecule type" value="Genomic_DNA"/>
</dbReference>
<dbReference type="STRING" id="35755.UL82_03140"/>
<dbReference type="KEGG" id="cku:UL82_03140"/>
<keyword evidence="4" id="KW-1185">Reference proteome</keyword>
<protein>
    <submittedName>
        <fullName evidence="3">Hypothetical membrane protein</fullName>
    </submittedName>
</protein>
<sequence>MSAQHSNSNQTTNRTIRVRLWHIIFLVLIVAATFSLAWWQWTRFQSGTGTFQNLGYALQWPFFGAFFIYAYRKLLAYENEKRALAEENEELESTTFTASDVQRTDAIDESFLPNRPQISIEDYNALNTPKRGQHD</sequence>
<reference evidence="2 4" key="1">
    <citation type="journal article" date="2015" name="Genome Announc.">
        <title>Complete Genome Sequence of Corynebacterium kutscheri DSM 20755, a Corynebacterial Type Strain with Remarkably Low G+C Content of Chromosomal DNA.</title>
        <authorList>
            <person name="Ruckert C."/>
            <person name="Albersmeier A."/>
            <person name="Winkler A."/>
            <person name="Tauch A."/>
        </authorList>
    </citation>
    <scope>NUCLEOTIDE SEQUENCE [LARGE SCALE GENOMIC DNA]</scope>
    <source>
        <strain evidence="2 4">DSM 20755</strain>
    </source>
</reference>
<evidence type="ECO:0000313" key="3">
    <source>
        <dbReference type="EMBL" id="VEH06568.1"/>
    </source>
</evidence>
<dbReference type="EMBL" id="CP011312">
    <property type="protein sequence ID" value="AKE40843.1"/>
    <property type="molecule type" value="Genomic_DNA"/>
</dbReference>
<name>A0A0F6R177_9CORY</name>
<dbReference type="Proteomes" id="UP000033457">
    <property type="component" value="Chromosome"/>
</dbReference>
<evidence type="ECO:0000313" key="5">
    <source>
        <dbReference type="Proteomes" id="UP000271380"/>
    </source>
</evidence>
<keyword evidence="1" id="KW-0812">Transmembrane</keyword>
<evidence type="ECO:0000313" key="2">
    <source>
        <dbReference type="EMBL" id="AKE40843.1"/>
    </source>
</evidence>
<accession>A0A0F6R177</accession>
<evidence type="ECO:0000256" key="1">
    <source>
        <dbReference type="SAM" id="Phobius"/>
    </source>
</evidence>
<dbReference type="AlphaFoldDB" id="A0A0F6R177"/>
<proteinExistence type="predicted"/>
<evidence type="ECO:0000313" key="4">
    <source>
        <dbReference type="Proteomes" id="UP000033457"/>
    </source>
</evidence>
<keyword evidence="1" id="KW-1133">Transmembrane helix</keyword>
<dbReference type="HOGENOM" id="CLU_122754_1_1_11"/>
<feature type="transmembrane region" description="Helical" evidence="1">
    <location>
        <begin position="20"/>
        <end position="41"/>
    </location>
</feature>